<name>A0A9W7CD19_9STRA</name>
<dbReference type="OrthoDB" id="272750at2759"/>
<dbReference type="EMBL" id="BRXW01000073">
    <property type="protein sequence ID" value="GMI04357.1"/>
    <property type="molecule type" value="Genomic_DNA"/>
</dbReference>
<reference evidence="2" key="1">
    <citation type="journal article" date="2023" name="Commun. Biol.">
        <title>Genome analysis of Parmales, the sister group of diatoms, reveals the evolutionary specialization of diatoms from phago-mixotrophs to photoautotrophs.</title>
        <authorList>
            <person name="Ban H."/>
            <person name="Sato S."/>
            <person name="Yoshikawa S."/>
            <person name="Yamada K."/>
            <person name="Nakamura Y."/>
            <person name="Ichinomiya M."/>
            <person name="Sato N."/>
            <person name="Blanc-Mathieu R."/>
            <person name="Endo H."/>
            <person name="Kuwata A."/>
            <person name="Ogata H."/>
        </authorList>
    </citation>
    <scope>NUCLEOTIDE SEQUENCE [LARGE SCALE GENOMIC DNA]</scope>
    <source>
        <strain evidence="2">NIES 3700</strain>
    </source>
</reference>
<dbReference type="GO" id="GO:0005829">
    <property type="term" value="C:cytosol"/>
    <property type="evidence" value="ECO:0007669"/>
    <property type="project" value="TreeGrafter"/>
</dbReference>
<keyword evidence="2" id="KW-1185">Reference proteome</keyword>
<dbReference type="Gene3D" id="3.40.1740.10">
    <property type="entry name" value="VC0467-like"/>
    <property type="match status" value="1"/>
</dbReference>
<dbReference type="SUPFAM" id="SSF143456">
    <property type="entry name" value="VC0467-like"/>
    <property type="match status" value="1"/>
</dbReference>
<protein>
    <submittedName>
        <fullName evidence="1">Uncharacterized protein</fullName>
    </submittedName>
</protein>
<proteinExistence type="predicted"/>
<evidence type="ECO:0000313" key="2">
    <source>
        <dbReference type="Proteomes" id="UP001165122"/>
    </source>
</evidence>
<organism evidence="1 2">
    <name type="scientific">Triparma laevis f. longispina</name>
    <dbReference type="NCBI Taxonomy" id="1714387"/>
    <lineage>
        <taxon>Eukaryota</taxon>
        <taxon>Sar</taxon>
        <taxon>Stramenopiles</taxon>
        <taxon>Ochrophyta</taxon>
        <taxon>Bolidophyceae</taxon>
        <taxon>Parmales</taxon>
        <taxon>Triparmaceae</taxon>
        <taxon>Triparma</taxon>
    </lineage>
</organism>
<comment type="caution">
    <text evidence="1">The sequence shown here is derived from an EMBL/GenBank/DDBJ whole genome shotgun (WGS) entry which is preliminary data.</text>
</comment>
<gene>
    <name evidence="1" type="ORF">TrLO_g9661</name>
</gene>
<dbReference type="AlphaFoldDB" id="A0A9W7CD19"/>
<dbReference type="Proteomes" id="UP001165122">
    <property type="component" value="Unassembled WGS sequence"/>
</dbReference>
<dbReference type="InterPro" id="IPR003774">
    <property type="entry name" value="AlgH-like"/>
</dbReference>
<accession>A0A9W7CD19</accession>
<dbReference type="PANTHER" id="PTHR30327:SF1">
    <property type="entry name" value="UPF0301 PROTEIN YQGE"/>
    <property type="match status" value="1"/>
</dbReference>
<dbReference type="Pfam" id="PF02622">
    <property type="entry name" value="DUF179"/>
    <property type="match status" value="1"/>
</dbReference>
<evidence type="ECO:0000313" key="1">
    <source>
        <dbReference type="EMBL" id="GMI04357.1"/>
    </source>
</evidence>
<sequence>MLERTLYRSLLRLTRQYDSTGPSLTSLIHRSDTSSDFSYIENTQERSIAEKYHGILSNYLKSEDAVLLTPEASKMLKVTNLLKSEFRNNPSNDVNIDTSFLCLKELSNKIHWSESLTFNETGDEIPSSLTGELGAGKFLLAHPLLSGYFSRSVIALTDVGSDTRGFVINQVSDRGSNNVLTFKGGPRRVNEYDEEKSIEMICENEVKSSKFIETKGGGFWIGGEVEFETENRIACTSGITVWGKGQLEEEIKKGFWILVSSEIDLFSTNSNVWSGILKGAGMEEMGGMGEGAKVRENEEVWVGEEEERVDAPSDVHVL</sequence>
<dbReference type="PANTHER" id="PTHR30327">
    <property type="entry name" value="UNCHARACTERIZED PROTEIN YQGE"/>
    <property type="match status" value="1"/>
</dbReference>